<evidence type="ECO:0000256" key="5">
    <source>
        <dbReference type="ARBA" id="ARBA00022989"/>
    </source>
</evidence>
<evidence type="ECO:0000256" key="4">
    <source>
        <dbReference type="ARBA" id="ARBA00022692"/>
    </source>
</evidence>
<dbReference type="GO" id="GO:0005886">
    <property type="term" value="C:plasma membrane"/>
    <property type="evidence" value="ECO:0007669"/>
    <property type="project" value="UniProtKB-SubCell"/>
</dbReference>
<dbReference type="SUPFAM" id="SSF52540">
    <property type="entry name" value="P-loop containing nucleoside triphosphate hydrolases"/>
    <property type="match status" value="1"/>
</dbReference>
<dbReference type="InterPro" id="IPR027417">
    <property type="entry name" value="P-loop_NTPase"/>
</dbReference>
<protein>
    <submittedName>
        <fullName evidence="8">Type IV secretory system conjugative DNA transfer family protein</fullName>
    </submittedName>
</protein>
<sequence>MKKQVRLKRDLPGTILAEGITVGTDMYKTQLNNNVAVFGVSGAGKTDGPVKSNIMQMNSSYVVTDPKGNLYDELAPMLCAAGYEVKLLDLVNPERSNGYNPFECLRSDEDIDFFVEALIASTGRWERDPFWDDSTAVLFKALISWLLAWHEETEEDQPITMRELIELLDRAFSPASGHYANCRNALDDAFELLRNGFDWEDDELCQTSEGRCGDEYKTWLRFKQLAPADVTTACVYMEAAGKLTRLANSGVLSILDGGSNPIQFESIGARKTALFVVVSDMDRSLDFLTSIFYTQLFKELCRVADGMPETGYRLPVPVRVILDDFANQAPIPNFDTIIAAVRSRDIWITVIRQATAQLEARYGVAAQTIIGCCDTVMYLGVNDIATARELSERADMPVSEVQSLPIGQVMIFRRGSACQIAQRFKSKNHVNAKWLKSEEGLKWADRHRRLVQFARISNERADETIRKLLDAATAPTRANGEAVKEYSAENRQLALDGLDEVLGLFSPASDGEEGQRPDYLVEHDDSEEKGKCHEAA</sequence>
<gene>
    <name evidence="8" type="ORF">ET524_09625</name>
</gene>
<accession>A0A4Q2K3P3</accession>
<evidence type="ECO:0000313" key="9">
    <source>
        <dbReference type="Proteomes" id="UP000293345"/>
    </source>
</evidence>
<keyword evidence="4" id="KW-0812">Transmembrane</keyword>
<dbReference type="RefSeq" id="WP_129425359.1">
    <property type="nucleotide sequence ID" value="NZ_SDPW01000001.1"/>
</dbReference>
<evidence type="ECO:0000256" key="7">
    <source>
        <dbReference type="SAM" id="MobiDB-lite"/>
    </source>
</evidence>
<dbReference type="Proteomes" id="UP000293345">
    <property type="component" value="Unassembled WGS sequence"/>
</dbReference>
<dbReference type="OrthoDB" id="226701at2"/>
<keyword evidence="5" id="KW-1133">Transmembrane helix</keyword>
<comment type="caution">
    <text evidence="8">The sequence shown here is derived from an EMBL/GenBank/DDBJ whole genome shotgun (WGS) entry which is preliminary data.</text>
</comment>
<evidence type="ECO:0000256" key="2">
    <source>
        <dbReference type="ARBA" id="ARBA00008806"/>
    </source>
</evidence>
<evidence type="ECO:0000256" key="1">
    <source>
        <dbReference type="ARBA" id="ARBA00004651"/>
    </source>
</evidence>
<comment type="similarity">
    <text evidence="2">Belongs to the VirD4/TraG family.</text>
</comment>
<keyword evidence="6" id="KW-0472">Membrane</keyword>
<proteinExistence type="inferred from homology"/>
<dbReference type="InterPro" id="IPR003688">
    <property type="entry name" value="TraG/VirD4"/>
</dbReference>
<dbReference type="EMBL" id="SDPW01000001">
    <property type="protein sequence ID" value="RXZ54711.1"/>
    <property type="molecule type" value="Genomic_DNA"/>
</dbReference>
<dbReference type="InterPro" id="IPR051539">
    <property type="entry name" value="T4SS-coupling_protein"/>
</dbReference>
<dbReference type="PANTHER" id="PTHR37937">
    <property type="entry name" value="CONJUGATIVE TRANSFER: DNA TRANSPORT"/>
    <property type="match status" value="1"/>
</dbReference>
<keyword evidence="3" id="KW-1003">Cell membrane</keyword>
<dbReference type="AlphaFoldDB" id="A0A4Q2K3P3"/>
<feature type="region of interest" description="Disordered" evidence="7">
    <location>
        <begin position="506"/>
        <end position="536"/>
    </location>
</feature>
<comment type="subcellular location">
    <subcellularLocation>
        <location evidence="1">Cell membrane</location>
        <topology evidence="1">Multi-pass membrane protein</topology>
    </subcellularLocation>
</comment>
<evidence type="ECO:0000256" key="6">
    <source>
        <dbReference type="ARBA" id="ARBA00023136"/>
    </source>
</evidence>
<dbReference type="CDD" id="cd01127">
    <property type="entry name" value="TrwB_TraG_TraD_VirD4"/>
    <property type="match status" value="1"/>
</dbReference>
<evidence type="ECO:0000313" key="8">
    <source>
        <dbReference type="EMBL" id="RXZ54711.1"/>
    </source>
</evidence>
<feature type="compositionally biased region" description="Basic and acidic residues" evidence="7">
    <location>
        <begin position="513"/>
        <end position="536"/>
    </location>
</feature>
<dbReference type="PANTHER" id="PTHR37937:SF1">
    <property type="entry name" value="CONJUGATIVE TRANSFER: DNA TRANSPORT"/>
    <property type="match status" value="1"/>
</dbReference>
<dbReference type="NCBIfam" id="NF045973">
    <property type="entry name" value="conju_CD1115"/>
    <property type="match status" value="1"/>
</dbReference>
<evidence type="ECO:0000256" key="3">
    <source>
        <dbReference type="ARBA" id="ARBA00022475"/>
    </source>
</evidence>
<reference evidence="8 9" key="1">
    <citation type="submission" date="2019-01" db="EMBL/GenBank/DDBJ databases">
        <title>Senegalimassilia sp. nov. KGMB04484 isolated human feces.</title>
        <authorList>
            <person name="Han K.-I."/>
            <person name="Kim J.-S."/>
            <person name="Lee K.C."/>
            <person name="Suh M.K."/>
            <person name="Eom M.K."/>
            <person name="Lee J.H."/>
            <person name="Park S.-H."/>
            <person name="Kang S.W."/>
            <person name="Park J.-E."/>
            <person name="Oh B.S."/>
            <person name="Yu S.Y."/>
            <person name="Choi S.-H."/>
            <person name="Lee D.H."/>
            <person name="Yoon H."/>
            <person name="Kim B.-Y."/>
            <person name="Lee J.H."/>
            <person name="Lee J.-S."/>
        </authorList>
    </citation>
    <scope>NUCLEOTIDE SEQUENCE [LARGE SCALE GENOMIC DNA]</scope>
    <source>
        <strain evidence="8 9">KGMB04484</strain>
    </source>
</reference>
<dbReference type="Gene3D" id="3.40.50.300">
    <property type="entry name" value="P-loop containing nucleotide triphosphate hydrolases"/>
    <property type="match status" value="1"/>
</dbReference>
<dbReference type="Pfam" id="PF02534">
    <property type="entry name" value="T4SS-DNA_transf"/>
    <property type="match status" value="1"/>
</dbReference>
<name>A0A4Q2K3P3_9ACTN</name>
<organism evidence="8 9">
    <name type="scientific">Senegalimassilia faecalis</name>
    <dbReference type="NCBI Taxonomy" id="2509433"/>
    <lineage>
        <taxon>Bacteria</taxon>
        <taxon>Bacillati</taxon>
        <taxon>Actinomycetota</taxon>
        <taxon>Coriobacteriia</taxon>
        <taxon>Coriobacteriales</taxon>
        <taxon>Coriobacteriaceae</taxon>
        <taxon>Senegalimassilia</taxon>
    </lineage>
</organism>
<keyword evidence="9" id="KW-1185">Reference proteome</keyword>